<organism evidence="1 2">
    <name type="scientific">Potamilus streckersoni</name>
    <dbReference type="NCBI Taxonomy" id="2493646"/>
    <lineage>
        <taxon>Eukaryota</taxon>
        <taxon>Metazoa</taxon>
        <taxon>Spiralia</taxon>
        <taxon>Lophotrochozoa</taxon>
        <taxon>Mollusca</taxon>
        <taxon>Bivalvia</taxon>
        <taxon>Autobranchia</taxon>
        <taxon>Heteroconchia</taxon>
        <taxon>Palaeoheterodonta</taxon>
        <taxon>Unionida</taxon>
        <taxon>Unionoidea</taxon>
        <taxon>Unionidae</taxon>
        <taxon>Ambleminae</taxon>
        <taxon>Lampsilini</taxon>
        <taxon>Potamilus</taxon>
    </lineage>
</organism>
<gene>
    <name evidence="1" type="ORF">CHS0354_033505</name>
</gene>
<dbReference type="AlphaFoldDB" id="A0AAE0VTQ3"/>
<reference evidence="1" key="2">
    <citation type="journal article" date="2021" name="Genome Biol. Evol.">
        <title>Developing a high-quality reference genome for a parasitic bivalve with doubly uniparental inheritance (Bivalvia: Unionida).</title>
        <authorList>
            <person name="Smith C.H."/>
        </authorList>
    </citation>
    <scope>NUCLEOTIDE SEQUENCE</scope>
    <source>
        <strain evidence="1">CHS0354</strain>
        <tissue evidence="1">Mantle</tissue>
    </source>
</reference>
<comment type="caution">
    <text evidence="1">The sequence shown here is derived from an EMBL/GenBank/DDBJ whole genome shotgun (WGS) entry which is preliminary data.</text>
</comment>
<dbReference type="EMBL" id="JAEAOA010001964">
    <property type="protein sequence ID" value="KAK3588660.1"/>
    <property type="molecule type" value="Genomic_DNA"/>
</dbReference>
<accession>A0AAE0VTQ3</accession>
<name>A0AAE0VTQ3_9BIVA</name>
<proteinExistence type="predicted"/>
<evidence type="ECO:0000313" key="1">
    <source>
        <dbReference type="EMBL" id="KAK3588660.1"/>
    </source>
</evidence>
<evidence type="ECO:0000313" key="2">
    <source>
        <dbReference type="Proteomes" id="UP001195483"/>
    </source>
</evidence>
<keyword evidence="2" id="KW-1185">Reference proteome</keyword>
<sequence length="99" mass="11154">MKRTIFPLIPSGTLKDYVQCDDVLAIEDTLSDDWESLMTDGGRNSSETCQDGENDCDSDTTCDDQNPAKQCITLQTEWLHSTELIDYGLAKKTMLNLWT</sequence>
<dbReference type="Proteomes" id="UP001195483">
    <property type="component" value="Unassembled WGS sequence"/>
</dbReference>
<protein>
    <submittedName>
        <fullName evidence="1">Uncharacterized protein</fullName>
    </submittedName>
</protein>
<reference evidence="1" key="1">
    <citation type="journal article" date="2021" name="Genome Biol. Evol.">
        <title>A High-Quality Reference Genome for a Parasitic Bivalve with Doubly Uniparental Inheritance (Bivalvia: Unionida).</title>
        <authorList>
            <person name="Smith C.H."/>
        </authorList>
    </citation>
    <scope>NUCLEOTIDE SEQUENCE</scope>
    <source>
        <strain evidence="1">CHS0354</strain>
    </source>
</reference>
<reference evidence="1" key="3">
    <citation type="submission" date="2023-05" db="EMBL/GenBank/DDBJ databases">
        <authorList>
            <person name="Smith C.H."/>
        </authorList>
    </citation>
    <scope>NUCLEOTIDE SEQUENCE</scope>
    <source>
        <strain evidence="1">CHS0354</strain>
        <tissue evidence="1">Mantle</tissue>
    </source>
</reference>